<dbReference type="Proteomes" id="UP001157502">
    <property type="component" value="Chromosome 3"/>
</dbReference>
<organism evidence="1 2">
    <name type="scientific">Dallia pectoralis</name>
    <name type="common">Alaska blackfish</name>
    <dbReference type="NCBI Taxonomy" id="75939"/>
    <lineage>
        <taxon>Eukaryota</taxon>
        <taxon>Metazoa</taxon>
        <taxon>Chordata</taxon>
        <taxon>Craniata</taxon>
        <taxon>Vertebrata</taxon>
        <taxon>Euteleostomi</taxon>
        <taxon>Actinopterygii</taxon>
        <taxon>Neopterygii</taxon>
        <taxon>Teleostei</taxon>
        <taxon>Protacanthopterygii</taxon>
        <taxon>Esociformes</taxon>
        <taxon>Umbridae</taxon>
        <taxon>Dallia</taxon>
    </lineage>
</organism>
<evidence type="ECO:0000313" key="2">
    <source>
        <dbReference type="Proteomes" id="UP001157502"/>
    </source>
</evidence>
<sequence>MTSAAPARKPYRKAPPQHRETRHGLPAFREDLSGSMPPAPPAKPTGPNAPDSCQVIRMPNHTPGFQQARSADPLQKWPVSREGRDVFSPAWSLLSDSELDVSSLSSLDLTVLPTPRIFSRGGVAVGVTANQTTKDLQGMRHFLSHSEGLIALSGDEAFTSEDSQRGDHLVSPAQSNRSLAFKDKAEIMVPRGGKHQDTSVQRLALPPKGILKQPDHLEVQNSEKLRKSKSVEVLGQTRGRGRGRKPQSKSLDRETERTGMGQSSSNRPVSSSSASPGAVLSEKKITFLENKLKFSNFLDDVTTRVICPSRMQMLCGKLTEDPRPSSVTPSHRMEKTDRQTSDTKGARMKAKKTGAWDEWSQALTRDRLSRRDKEGRPTTWQIPLNKDSSDQEPEKCRSGAQRPKAEAPIRVGSEGDTSSRRSSDTDSEHESRWVAHHQYQQHQLRQLATRTLQRETADKHGAKYVPQRPQPEIKHEPTVSKLSSFSILSQIKDSLSDADRIKILQQQNEDLRQRLSHTTHKMEAMETEFETSRHYMQGEMGRTRDDLEKMRDKFRRLQNSYTASQRANQDLEEKLHALLRKVERDKNTMDQEIVELTNKLLDAKNTIDKLEELNERYRQDCNLAVQLLKCNKSHFRNHKFADLPYELQDMVNKHMKASLPDKSSQGAQGQDPDTLSLTPADVVPTSVIARVLEKPEPLVLNSAQSSSSAGRPQAEDVFVHVDMTGPQAEAGRGGRENGGPSHGSRAQPRSAPAHEPLQQNGMCRSQSSLSADGQSGEESREGGGAFEKLNPYPAPLPPHPLYPGRKVIEFSSDDKVKIPKNSPLPNCTYATRQAISLSLVQNDEENERQRTVPNSPGTMDGGWRSGASSSSGGGGPRNPRLTPTQQDITDRDSSQSSPFSSPPQPPGASESSGSSEEDVLANWQRMFVEKMAPASESTLVNRTSFSSETVKDLERTRTNKLTGGGSDRGALRGAYSDGEEGSSTRSWTASRESSLDTDTSSMADLRNRRGQYGADFSTEESERLLMALDPLNNDQDDAGGVTVSTTNTAETSLAEANRGEFADETGSVGSSAEERDILPQDFPVNAPRVMAGLEDYTEGPPSLLANSLNPGRPLKSPKRMGVHHLHRKDSLTRAQEHGNLLD</sequence>
<name>A0ACC2HEV6_DALPE</name>
<reference evidence="1" key="1">
    <citation type="submission" date="2021-05" db="EMBL/GenBank/DDBJ databases">
        <authorList>
            <person name="Pan Q."/>
            <person name="Jouanno E."/>
            <person name="Zahm M."/>
            <person name="Klopp C."/>
            <person name="Cabau C."/>
            <person name="Louis A."/>
            <person name="Berthelot C."/>
            <person name="Parey E."/>
            <person name="Roest Crollius H."/>
            <person name="Montfort J."/>
            <person name="Robinson-Rechavi M."/>
            <person name="Bouchez O."/>
            <person name="Lampietro C."/>
            <person name="Lopez Roques C."/>
            <person name="Donnadieu C."/>
            <person name="Postlethwait J."/>
            <person name="Bobe J."/>
            <person name="Dillon D."/>
            <person name="Chandos A."/>
            <person name="von Hippel F."/>
            <person name="Guiguen Y."/>
        </authorList>
    </citation>
    <scope>NUCLEOTIDE SEQUENCE</scope>
    <source>
        <strain evidence="1">YG-Jan2019</strain>
    </source>
</reference>
<keyword evidence="2" id="KW-1185">Reference proteome</keyword>
<evidence type="ECO:0000313" key="1">
    <source>
        <dbReference type="EMBL" id="KAJ8014271.1"/>
    </source>
</evidence>
<gene>
    <name evidence="1" type="ORF">DPEC_G00038530</name>
</gene>
<protein>
    <submittedName>
        <fullName evidence="1">Uncharacterized protein</fullName>
    </submittedName>
</protein>
<dbReference type="EMBL" id="CM055730">
    <property type="protein sequence ID" value="KAJ8014271.1"/>
    <property type="molecule type" value="Genomic_DNA"/>
</dbReference>
<accession>A0ACC2HEV6</accession>
<proteinExistence type="predicted"/>
<comment type="caution">
    <text evidence="1">The sequence shown here is derived from an EMBL/GenBank/DDBJ whole genome shotgun (WGS) entry which is preliminary data.</text>
</comment>